<dbReference type="InterPro" id="IPR036779">
    <property type="entry name" value="LysM_dom_sf"/>
</dbReference>
<dbReference type="STRING" id="100816.A0A175WGB1"/>
<dbReference type="InterPro" id="IPR018392">
    <property type="entry name" value="LysM"/>
</dbReference>
<evidence type="ECO:0000256" key="5">
    <source>
        <dbReference type="ARBA" id="ARBA00022475"/>
    </source>
</evidence>
<evidence type="ECO:0000313" key="24">
    <source>
        <dbReference type="Proteomes" id="UP000078237"/>
    </source>
</evidence>
<feature type="compositionally biased region" description="Low complexity" evidence="19">
    <location>
        <begin position="534"/>
        <end position="555"/>
    </location>
</feature>
<keyword evidence="17" id="KW-0624">Polysaccharide degradation</keyword>
<keyword evidence="24" id="KW-1185">Reference proteome</keyword>
<feature type="compositionally biased region" description="Basic and acidic residues" evidence="19">
    <location>
        <begin position="556"/>
        <end position="569"/>
    </location>
</feature>
<evidence type="ECO:0000259" key="21">
    <source>
        <dbReference type="PROSITE" id="PS51782"/>
    </source>
</evidence>
<keyword evidence="10" id="KW-0378">Hydrolase</keyword>
<dbReference type="PANTHER" id="PTHR45708">
    <property type="entry name" value="ENDOCHITINASE"/>
    <property type="match status" value="1"/>
</dbReference>
<evidence type="ECO:0000256" key="20">
    <source>
        <dbReference type="SAM" id="SignalP"/>
    </source>
</evidence>
<evidence type="ECO:0000256" key="15">
    <source>
        <dbReference type="ARBA" id="ARBA00023288"/>
    </source>
</evidence>
<sequence length="962" mass="99980">MFTKTLALAALAAAPALATPAVNVYWGQRGTESDRLRTFCDTPGFDYVTVGFVNSSPEHDPSGLKYPGTDFARHCMNAYYQDAQHRDSKLLSKCGRIAADVRYCQKKGKKVLLSIGGHVSSTAEYSISSPPEGEYFADFIWGAFGPYSPSWTKARPFDDFYGGADEGEEHFVFDGFDFDIEEKFEDQSGYVAMVRRLRALTQMDSSKNYLITAAPECHLGDRWFKMKTIIQECAFDALFIQFYNNNACEGRNNNFDQWVAHLAGTASKDAKIFIGLPGSPDAAGSGYLGPLEARNVLLAHMKKPSFGGVMVWDAYLGSHRPQGAGGKRYYEWLHSLIGATPSPTTPSTPAPTACVKEHVIVPGDTCYELANYYGLDLAELIRYNLGVNCTALREDQRLCVKLGHLPSTTTTAVTTTSTSTSATSTSTTSSSTSEVFTSTSAPEITSTTTSDVATSTSTKKDETSASASETTSTTTSDVATSTSAPETASTTTSDAATSTSTKKDETSTSTKKEETSTSTKKEETSTSTKKEETSTSTMKEATSTSTMKEATSTSTKKAETSTSTKKEETSTSAPETTSTSSDAATSTSTKKDETSTVSDVATSTSTKKEGTSTSAPETTSTSSDAATSTSTKKDETSASLSSSSTTESPTITSAPETTSTATSDHLYAAIEHVEGSTITSAPETTATATSDVVISTSIEDDDTCEDDETSTSLSSSSTSSIHAGETTSASASGSVSSTSDSGANPTSTSSQSYTTSTIYTTTTYTVTSCGPAATSCGSHVVTSTIAVSTTVCPVTETATSAPEPETSDGGSSWTTSTIYSTKTYTITSCAPTATADCPGKIGHVTTEIVAIGTTVCPVTDEATPTVTPVPSSGSNAGEEYDSTSTTTLTTVKFTTLTVPKPDAPSTAASHTPSGGFVPSSGSGVVTPSSSPSVPVTAGAGRNAVAALGVPVVLAAAILALAL</sequence>
<dbReference type="AlphaFoldDB" id="A0A175WGB1"/>
<evidence type="ECO:0000256" key="6">
    <source>
        <dbReference type="ARBA" id="ARBA00022525"/>
    </source>
</evidence>
<dbReference type="VEuPathDB" id="FungiDB:MMYC01_200786"/>
<dbReference type="GO" id="GO:0006032">
    <property type="term" value="P:chitin catabolic process"/>
    <property type="evidence" value="ECO:0007669"/>
    <property type="project" value="UniProtKB-KW"/>
</dbReference>
<dbReference type="GO" id="GO:0008061">
    <property type="term" value="F:chitin binding"/>
    <property type="evidence" value="ECO:0007669"/>
    <property type="project" value="UniProtKB-KW"/>
</dbReference>
<gene>
    <name evidence="23" type="ORF">MMYC01_200786</name>
</gene>
<feature type="compositionally biased region" description="Low complexity" evidence="19">
    <location>
        <begin position="911"/>
        <end position="934"/>
    </location>
</feature>
<evidence type="ECO:0000256" key="2">
    <source>
        <dbReference type="ARBA" id="ARBA00004609"/>
    </source>
</evidence>
<feature type="compositionally biased region" description="Acidic residues" evidence="19">
    <location>
        <begin position="698"/>
        <end position="709"/>
    </location>
</feature>
<dbReference type="InterPro" id="IPR017853">
    <property type="entry name" value="GH"/>
</dbReference>
<evidence type="ECO:0000256" key="17">
    <source>
        <dbReference type="ARBA" id="ARBA00023326"/>
    </source>
</evidence>
<dbReference type="PROSITE" id="PS51910">
    <property type="entry name" value="GH18_2"/>
    <property type="match status" value="1"/>
</dbReference>
<feature type="compositionally biased region" description="Low complexity" evidence="19">
    <location>
        <begin position="637"/>
        <end position="663"/>
    </location>
</feature>
<feature type="compositionally biased region" description="Low complexity" evidence="19">
    <location>
        <begin position="676"/>
        <end position="690"/>
    </location>
</feature>
<feature type="domain" description="GH18" evidence="22">
    <location>
        <begin position="20"/>
        <end position="343"/>
    </location>
</feature>
<dbReference type="InterPro" id="IPR050542">
    <property type="entry name" value="Glycosyl_Hydrlase18_Chitinase"/>
</dbReference>
<dbReference type="InterPro" id="IPR001579">
    <property type="entry name" value="Glyco_hydro_18_chit_AS"/>
</dbReference>
<evidence type="ECO:0000259" key="22">
    <source>
        <dbReference type="PROSITE" id="PS51910"/>
    </source>
</evidence>
<evidence type="ECO:0000256" key="18">
    <source>
        <dbReference type="ARBA" id="ARBA00025727"/>
    </source>
</evidence>
<feature type="region of interest" description="Disordered" evidence="19">
    <location>
        <begin position="901"/>
        <end position="934"/>
    </location>
</feature>
<evidence type="ECO:0000256" key="11">
    <source>
        <dbReference type="ARBA" id="ARBA00023024"/>
    </source>
</evidence>
<comment type="catalytic activity">
    <reaction evidence="1">
        <text>Random endo-hydrolysis of N-acetyl-beta-D-glucosaminide (1-&gt;4)-beta-linkages in chitin and chitodextrins.</text>
        <dbReference type="EC" id="3.2.1.14"/>
    </reaction>
</comment>
<organism evidence="23 24">
    <name type="scientific">Madurella mycetomatis</name>
    <dbReference type="NCBI Taxonomy" id="100816"/>
    <lineage>
        <taxon>Eukaryota</taxon>
        <taxon>Fungi</taxon>
        <taxon>Dikarya</taxon>
        <taxon>Ascomycota</taxon>
        <taxon>Pezizomycotina</taxon>
        <taxon>Sordariomycetes</taxon>
        <taxon>Sordariomycetidae</taxon>
        <taxon>Sordariales</taxon>
        <taxon>Sordariales incertae sedis</taxon>
        <taxon>Madurella</taxon>
    </lineage>
</organism>
<feature type="region of interest" description="Disordered" evidence="19">
    <location>
        <begin position="410"/>
        <end position="668"/>
    </location>
</feature>
<evidence type="ECO:0000256" key="7">
    <source>
        <dbReference type="ARBA" id="ARBA00022622"/>
    </source>
</evidence>
<feature type="compositionally biased region" description="Low complexity" evidence="19">
    <location>
        <begin position="570"/>
        <end position="588"/>
    </location>
</feature>
<comment type="caution">
    <text evidence="23">The sequence shown here is derived from an EMBL/GenBank/DDBJ whole genome shotgun (WGS) entry which is preliminary data.</text>
</comment>
<evidence type="ECO:0000256" key="1">
    <source>
        <dbReference type="ARBA" id="ARBA00000822"/>
    </source>
</evidence>
<keyword evidence="13" id="KW-0325">Glycoprotein</keyword>
<feature type="compositionally biased region" description="Low complexity" evidence="19">
    <location>
        <begin position="410"/>
        <end position="457"/>
    </location>
</feature>
<evidence type="ECO:0000313" key="23">
    <source>
        <dbReference type="EMBL" id="KXX82582.1"/>
    </source>
</evidence>
<dbReference type="GO" id="GO:0000272">
    <property type="term" value="P:polysaccharide catabolic process"/>
    <property type="evidence" value="ECO:0007669"/>
    <property type="project" value="UniProtKB-KW"/>
</dbReference>
<dbReference type="Gene3D" id="3.10.350.10">
    <property type="entry name" value="LysM domain"/>
    <property type="match status" value="1"/>
</dbReference>
<feature type="domain" description="LysM" evidence="21">
    <location>
        <begin position="356"/>
        <end position="400"/>
    </location>
</feature>
<dbReference type="GO" id="GO:0098552">
    <property type="term" value="C:side of membrane"/>
    <property type="evidence" value="ECO:0007669"/>
    <property type="project" value="UniProtKB-KW"/>
</dbReference>
<evidence type="ECO:0000256" key="3">
    <source>
        <dbReference type="ARBA" id="ARBA00004613"/>
    </source>
</evidence>
<keyword evidence="5" id="KW-1003">Cell membrane</keyword>
<feature type="compositionally biased region" description="Polar residues" evidence="19">
    <location>
        <begin position="863"/>
        <end position="875"/>
    </location>
</feature>
<keyword evidence="15" id="KW-0449">Lipoprotein</keyword>
<dbReference type="PROSITE" id="PS51782">
    <property type="entry name" value="LYSM"/>
    <property type="match status" value="1"/>
</dbReference>
<keyword evidence="9 20" id="KW-0732">Signal</keyword>
<name>A0A175WGB1_9PEZI</name>
<dbReference type="SUPFAM" id="SSF54106">
    <property type="entry name" value="LysM domain"/>
    <property type="match status" value="1"/>
</dbReference>
<dbReference type="CDD" id="cd02877">
    <property type="entry name" value="GH18_hevamine_XipI_class_III"/>
    <property type="match status" value="1"/>
</dbReference>
<reference evidence="23 24" key="1">
    <citation type="journal article" date="2016" name="Genome Announc.">
        <title>Genome Sequence of Madurella mycetomatis mm55, Isolated from a Human Mycetoma Case in Sudan.</title>
        <authorList>
            <person name="Smit S."/>
            <person name="Derks M.F."/>
            <person name="Bervoets S."/>
            <person name="Fahal A."/>
            <person name="van Leeuwen W."/>
            <person name="van Belkum A."/>
            <person name="van de Sande W.W."/>
        </authorList>
    </citation>
    <scope>NUCLEOTIDE SEQUENCE [LARGE SCALE GENOMIC DNA]</scope>
    <source>
        <strain evidence="24">mm55</strain>
    </source>
</reference>
<evidence type="ECO:0000256" key="10">
    <source>
        <dbReference type="ARBA" id="ARBA00022801"/>
    </source>
</evidence>
<evidence type="ECO:0000256" key="13">
    <source>
        <dbReference type="ARBA" id="ARBA00023180"/>
    </source>
</evidence>
<evidence type="ECO:0000256" key="4">
    <source>
        <dbReference type="ARBA" id="ARBA00012729"/>
    </source>
</evidence>
<keyword evidence="12" id="KW-0472">Membrane</keyword>
<dbReference type="Proteomes" id="UP000078237">
    <property type="component" value="Unassembled WGS sequence"/>
</dbReference>
<dbReference type="GO" id="GO:0005576">
    <property type="term" value="C:extracellular region"/>
    <property type="evidence" value="ECO:0007669"/>
    <property type="project" value="UniProtKB-SubCell"/>
</dbReference>
<dbReference type="Gene3D" id="3.20.20.80">
    <property type="entry name" value="Glycosidases"/>
    <property type="match status" value="1"/>
</dbReference>
<feature type="compositionally biased region" description="Basic and acidic residues" evidence="19">
    <location>
        <begin position="501"/>
        <end position="533"/>
    </location>
</feature>
<dbReference type="SMART" id="SM00257">
    <property type="entry name" value="LysM"/>
    <property type="match status" value="1"/>
</dbReference>
<dbReference type="Pfam" id="PF01476">
    <property type="entry name" value="LysM"/>
    <property type="match status" value="1"/>
</dbReference>
<dbReference type="EMBL" id="LCTW02000011">
    <property type="protein sequence ID" value="KXX82582.1"/>
    <property type="molecule type" value="Genomic_DNA"/>
</dbReference>
<feature type="chain" id="PRO_5008043995" description="chitinase" evidence="20">
    <location>
        <begin position="19"/>
        <end position="962"/>
    </location>
</feature>
<dbReference type="PROSITE" id="PS01095">
    <property type="entry name" value="GH18_1"/>
    <property type="match status" value="1"/>
</dbReference>
<dbReference type="GO" id="GO:0005886">
    <property type="term" value="C:plasma membrane"/>
    <property type="evidence" value="ECO:0007669"/>
    <property type="project" value="UniProtKB-SubCell"/>
</dbReference>
<keyword evidence="7" id="KW-0336">GPI-anchor</keyword>
<proteinExistence type="inferred from homology"/>
<evidence type="ECO:0000256" key="14">
    <source>
        <dbReference type="ARBA" id="ARBA00023277"/>
    </source>
</evidence>
<comment type="similarity">
    <text evidence="18">Belongs to the glycosyl hydrolase 18 family. Chitinase class III subfamily.</text>
</comment>
<feature type="compositionally biased region" description="Low complexity" evidence="19">
    <location>
        <begin position="710"/>
        <end position="753"/>
    </location>
</feature>
<dbReference type="EC" id="3.2.1.14" evidence="4"/>
<feature type="signal peptide" evidence="20">
    <location>
        <begin position="1"/>
        <end position="18"/>
    </location>
</feature>
<dbReference type="CDD" id="cd00118">
    <property type="entry name" value="LysM"/>
    <property type="match status" value="1"/>
</dbReference>
<evidence type="ECO:0000256" key="19">
    <source>
        <dbReference type="SAM" id="MobiDB-lite"/>
    </source>
</evidence>
<dbReference type="SUPFAM" id="SSF51445">
    <property type="entry name" value="(Trans)glycosidases"/>
    <property type="match status" value="1"/>
</dbReference>
<keyword evidence="11" id="KW-0146">Chitin degradation</keyword>
<dbReference type="OrthoDB" id="6020543at2759"/>
<feature type="region of interest" description="Disordered" evidence="19">
    <location>
        <begin position="673"/>
        <end position="692"/>
    </location>
</feature>
<keyword evidence="14" id="KW-0119">Carbohydrate metabolism</keyword>
<evidence type="ECO:0000256" key="9">
    <source>
        <dbReference type="ARBA" id="ARBA00022729"/>
    </source>
</evidence>
<evidence type="ECO:0000256" key="8">
    <source>
        <dbReference type="ARBA" id="ARBA00022669"/>
    </source>
</evidence>
<keyword evidence="16" id="KW-0326">Glycosidase</keyword>
<dbReference type="PANTHER" id="PTHR45708:SF47">
    <property type="entry name" value="ENDOCHITINASE A"/>
    <property type="match status" value="1"/>
</dbReference>
<feature type="compositionally biased region" description="Low complexity" evidence="19">
    <location>
        <begin position="595"/>
        <end position="630"/>
    </location>
</feature>
<comment type="subcellular location">
    <subcellularLocation>
        <location evidence="2">Cell membrane</location>
        <topology evidence="2">Lipid-anchor</topology>
        <topology evidence="2">GPI-anchor</topology>
    </subcellularLocation>
    <subcellularLocation>
        <location evidence="3">Secreted</location>
    </subcellularLocation>
</comment>
<feature type="region of interest" description="Disordered" evidence="19">
    <location>
        <begin position="863"/>
        <end position="885"/>
    </location>
</feature>
<protein>
    <recommendedName>
        <fullName evidence="4">chitinase</fullName>
        <ecNumber evidence="4">3.2.1.14</ecNumber>
    </recommendedName>
</protein>
<dbReference type="InterPro" id="IPR001223">
    <property type="entry name" value="Glyco_hydro18_cat"/>
</dbReference>
<keyword evidence="8" id="KW-0147">Chitin-binding</keyword>
<dbReference type="InterPro" id="IPR045321">
    <property type="entry name" value="Cts1-like"/>
</dbReference>
<evidence type="ECO:0000256" key="12">
    <source>
        <dbReference type="ARBA" id="ARBA00023136"/>
    </source>
</evidence>
<feature type="region of interest" description="Disordered" evidence="19">
    <location>
        <begin position="697"/>
        <end position="753"/>
    </location>
</feature>
<accession>A0A175WGB1</accession>
<keyword evidence="6" id="KW-0964">Secreted</keyword>
<evidence type="ECO:0000256" key="16">
    <source>
        <dbReference type="ARBA" id="ARBA00023295"/>
    </source>
</evidence>
<feature type="compositionally biased region" description="Low complexity" evidence="19">
    <location>
        <begin position="464"/>
        <end position="500"/>
    </location>
</feature>
<dbReference type="GO" id="GO:0008843">
    <property type="term" value="F:endochitinase activity"/>
    <property type="evidence" value="ECO:0007669"/>
    <property type="project" value="UniProtKB-EC"/>
</dbReference>